<evidence type="ECO:0000313" key="3">
    <source>
        <dbReference type="Proteomes" id="UP000231034"/>
    </source>
</evidence>
<organism evidence="2 3">
    <name type="scientific">Candidatus Nealsonbacteria bacterium CG_4_9_14_3_um_filter_37_13</name>
    <dbReference type="NCBI Taxonomy" id="1974695"/>
    <lineage>
        <taxon>Bacteria</taxon>
        <taxon>Candidatus Nealsoniibacteriota</taxon>
    </lineage>
</organism>
<dbReference type="AlphaFoldDB" id="A0A2M7Z4R8"/>
<gene>
    <name evidence="2" type="ORF">CO145_02060</name>
</gene>
<proteinExistence type="predicted"/>
<keyword evidence="1" id="KW-0175">Coiled coil</keyword>
<dbReference type="Proteomes" id="UP000231034">
    <property type="component" value="Unassembled WGS sequence"/>
</dbReference>
<protein>
    <submittedName>
        <fullName evidence="2">Uncharacterized protein</fullName>
    </submittedName>
</protein>
<sequence>MVKKKNITIEDLARMVQKGFLETAKRDEVNKRFDKVEARLERIEKLILADHRRRIERLEVEVKELKELLAVK</sequence>
<evidence type="ECO:0000256" key="1">
    <source>
        <dbReference type="SAM" id="Coils"/>
    </source>
</evidence>
<accession>A0A2M7Z4R8</accession>
<comment type="caution">
    <text evidence="2">The sequence shown here is derived from an EMBL/GenBank/DDBJ whole genome shotgun (WGS) entry which is preliminary data.</text>
</comment>
<dbReference type="EMBL" id="PFVR01000070">
    <property type="protein sequence ID" value="PJA84159.1"/>
    <property type="molecule type" value="Genomic_DNA"/>
</dbReference>
<name>A0A2M7Z4R8_9BACT</name>
<evidence type="ECO:0000313" key="2">
    <source>
        <dbReference type="EMBL" id="PJA84159.1"/>
    </source>
</evidence>
<reference evidence="3" key="1">
    <citation type="submission" date="2017-09" db="EMBL/GenBank/DDBJ databases">
        <title>Depth-based differentiation of microbial function through sediment-hosted aquifers and enrichment of novel symbionts in the deep terrestrial subsurface.</title>
        <authorList>
            <person name="Probst A.J."/>
            <person name="Ladd B."/>
            <person name="Jarett J.K."/>
            <person name="Geller-Mcgrath D.E."/>
            <person name="Sieber C.M.K."/>
            <person name="Emerson J.B."/>
            <person name="Anantharaman K."/>
            <person name="Thomas B.C."/>
            <person name="Malmstrom R."/>
            <person name="Stieglmeier M."/>
            <person name="Klingl A."/>
            <person name="Woyke T."/>
            <person name="Ryan C.M."/>
            <person name="Banfield J.F."/>
        </authorList>
    </citation>
    <scope>NUCLEOTIDE SEQUENCE [LARGE SCALE GENOMIC DNA]</scope>
</reference>
<feature type="coiled-coil region" evidence="1">
    <location>
        <begin position="26"/>
        <end position="68"/>
    </location>
</feature>